<gene>
    <name evidence="2" type="ORF">ElyMa_004712300</name>
</gene>
<evidence type="ECO:0000313" key="2">
    <source>
        <dbReference type="EMBL" id="GFS06748.1"/>
    </source>
</evidence>
<feature type="region of interest" description="Disordered" evidence="1">
    <location>
        <begin position="1"/>
        <end position="29"/>
    </location>
</feature>
<accession>A0AAV4I926</accession>
<reference evidence="2 3" key="1">
    <citation type="journal article" date="2021" name="Elife">
        <title>Chloroplast acquisition without the gene transfer in kleptoplastic sea slugs, Plakobranchus ocellatus.</title>
        <authorList>
            <person name="Maeda T."/>
            <person name="Takahashi S."/>
            <person name="Yoshida T."/>
            <person name="Shimamura S."/>
            <person name="Takaki Y."/>
            <person name="Nagai Y."/>
            <person name="Toyoda A."/>
            <person name="Suzuki Y."/>
            <person name="Arimoto A."/>
            <person name="Ishii H."/>
            <person name="Satoh N."/>
            <person name="Nishiyama T."/>
            <person name="Hasebe M."/>
            <person name="Maruyama T."/>
            <person name="Minagawa J."/>
            <person name="Obokata J."/>
            <person name="Shigenobu S."/>
        </authorList>
    </citation>
    <scope>NUCLEOTIDE SEQUENCE [LARGE SCALE GENOMIC DNA]</scope>
</reference>
<evidence type="ECO:0000313" key="3">
    <source>
        <dbReference type="Proteomes" id="UP000762676"/>
    </source>
</evidence>
<name>A0AAV4I926_9GAST</name>
<proteinExistence type="predicted"/>
<evidence type="ECO:0000256" key="1">
    <source>
        <dbReference type="SAM" id="MobiDB-lite"/>
    </source>
</evidence>
<keyword evidence="3" id="KW-1185">Reference proteome</keyword>
<dbReference type="AlphaFoldDB" id="A0AAV4I926"/>
<dbReference type="Proteomes" id="UP000762676">
    <property type="component" value="Unassembled WGS sequence"/>
</dbReference>
<sequence>MQCGQPTVRDPKGDSLAHQRGTGPVFSEGQGYDNDVYFFPAQPTTIEVRTSGSNRTSGSQDSLHLLQGSSGSRLNVVGGASSIDSGIDYTGAERDGFIASPNKNWSLRRVTPLSKNKVLTHIGNMQIEGGDFSCNHAHQTIVSNRSNGAMIPTDVNKLEGPYLHRHDVDNNSSSSIRQSSDTLLRTFAVPGSPEAADNVEALGQVELELINPTYHLTLSTAKVAAETTDSFTRL</sequence>
<dbReference type="EMBL" id="BMAT01009467">
    <property type="protein sequence ID" value="GFS06748.1"/>
    <property type="molecule type" value="Genomic_DNA"/>
</dbReference>
<organism evidence="2 3">
    <name type="scientific">Elysia marginata</name>
    <dbReference type="NCBI Taxonomy" id="1093978"/>
    <lineage>
        <taxon>Eukaryota</taxon>
        <taxon>Metazoa</taxon>
        <taxon>Spiralia</taxon>
        <taxon>Lophotrochozoa</taxon>
        <taxon>Mollusca</taxon>
        <taxon>Gastropoda</taxon>
        <taxon>Heterobranchia</taxon>
        <taxon>Euthyneura</taxon>
        <taxon>Panpulmonata</taxon>
        <taxon>Sacoglossa</taxon>
        <taxon>Placobranchoidea</taxon>
        <taxon>Plakobranchidae</taxon>
        <taxon>Elysia</taxon>
    </lineage>
</organism>
<comment type="caution">
    <text evidence="2">The sequence shown here is derived from an EMBL/GenBank/DDBJ whole genome shotgun (WGS) entry which is preliminary data.</text>
</comment>
<protein>
    <submittedName>
        <fullName evidence="2">Uncharacterized protein</fullName>
    </submittedName>
</protein>